<dbReference type="STRING" id="1238182.C882_1614"/>
<evidence type="ECO:0000256" key="4">
    <source>
        <dbReference type="ARBA" id="ARBA00023015"/>
    </source>
</evidence>
<keyword evidence="4" id="KW-0805">Transcription regulation</keyword>
<proteinExistence type="inferred from homology"/>
<dbReference type="InterPro" id="IPR010982">
    <property type="entry name" value="Lambda_DNA-bd_dom_sf"/>
</dbReference>
<dbReference type="Pfam" id="PF06114">
    <property type="entry name" value="Peptidase_M78"/>
    <property type="match status" value="1"/>
</dbReference>
<evidence type="ECO:0000256" key="6">
    <source>
        <dbReference type="ARBA" id="ARBA00023163"/>
    </source>
</evidence>
<dbReference type="Pfam" id="PF01381">
    <property type="entry name" value="HTH_3"/>
    <property type="match status" value="1"/>
</dbReference>
<dbReference type="AlphaFoldDB" id="K9HX81"/>
<dbReference type="Proteomes" id="UP000009881">
    <property type="component" value="Unassembled WGS sequence"/>
</dbReference>
<dbReference type="SMART" id="SM00530">
    <property type="entry name" value="HTH_XRE"/>
    <property type="match status" value="1"/>
</dbReference>
<dbReference type="SUPFAM" id="SSF47413">
    <property type="entry name" value="lambda repressor-like DNA-binding domains"/>
    <property type="match status" value="1"/>
</dbReference>
<accession>K9HX81</accession>
<name>K9HX81_9PROT</name>
<dbReference type="SMART" id="SM00388">
    <property type="entry name" value="HisKA"/>
    <property type="match status" value="1"/>
</dbReference>
<dbReference type="GO" id="GO:0000155">
    <property type="term" value="F:phosphorelay sensor kinase activity"/>
    <property type="evidence" value="ECO:0007669"/>
    <property type="project" value="InterPro"/>
</dbReference>
<dbReference type="eggNOG" id="COG3800">
    <property type="taxonomic scope" value="Bacteria"/>
</dbReference>
<evidence type="ECO:0000259" key="7">
    <source>
        <dbReference type="PROSITE" id="PS50943"/>
    </source>
</evidence>
<dbReference type="EMBL" id="ANHY01000002">
    <property type="protein sequence ID" value="EKV32776.1"/>
    <property type="molecule type" value="Genomic_DNA"/>
</dbReference>
<dbReference type="CDD" id="cd00082">
    <property type="entry name" value="HisKA"/>
    <property type="match status" value="1"/>
</dbReference>
<reference evidence="8 9" key="1">
    <citation type="journal article" date="2013" name="Genome Announc.">
        <title>Draft Genome Sequence of an Alphaproteobacterium, Caenispirillum salinarum AK4(T), Isolated from a Solar Saltern.</title>
        <authorList>
            <person name="Khatri I."/>
            <person name="Singh A."/>
            <person name="Korpole S."/>
            <person name="Pinnaka A.K."/>
            <person name="Subramanian S."/>
        </authorList>
    </citation>
    <scope>NUCLEOTIDE SEQUENCE [LARGE SCALE GENOMIC DNA]</scope>
    <source>
        <strain evidence="8 9">AK4</strain>
    </source>
</reference>
<dbReference type="PANTHER" id="PTHR46797">
    <property type="entry name" value="HTH-TYPE TRANSCRIPTIONAL REGULATOR"/>
    <property type="match status" value="1"/>
</dbReference>
<dbReference type="InterPro" id="IPR050807">
    <property type="entry name" value="TransReg_Diox_bact_type"/>
</dbReference>
<dbReference type="GO" id="GO:0005829">
    <property type="term" value="C:cytosol"/>
    <property type="evidence" value="ECO:0007669"/>
    <property type="project" value="TreeGrafter"/>
</dbReference>
<dbReference type="OrthoDB" id="1123084at2"/>
<comment type="similarity">
    <text evidence="2">Belongs to the short-chain fatty acyl-CoA assimilation regulator (ScfR) family.</text>
</comment>
<dbReference type="CDD" id="cd00093">
    <property type="entry name" value="HTH_XRE"/>
    <property type="match status" value="1"/>
</dbReference>
<dbReference type="eggNOG" id="COG1396">
    <property type="taxonomic scope" value="Bacteria"/>
</dbReference>
<dbReference type="Pfam" id="PF09856">
    <property type="entry name" value="ScfRs"/>
    <property type="match status" value="1"/>
</dbReference>
<dbReference type="InterPro" id="IPR018653">
    <property type="entry name" value="ScfR_C"/>
</dbReference>
<evidence type="ECO:0000256" key="1">
    <source>
        <dbReference type="ARBA" id="ARBA00000085"/>
    </source>
</evidence>
<dbReference type="EC" id="2.7.13.3" evidence="3"/>
<protein>
    <recommendedName>
        <fullName evidence="3">histidine kinase</fullName>
        <ecNumber evidence="3">2.7.13.3</ecNumber>
    </recommendedName>
</protein>
<dbReference type="InterPro" id="IPR010359">
    <property type="entry name" value="IrrE_HExxH"/>
</dbReference>
<evidence type="ECO:0000256" key="5">
    <source>
        <dbReference type="ARBA" id="ARBA00023125"/>
    </source>
</evidence>
<evidence type="ECO:0000256" key="3">
    <source>
        <dbReference type="ARBA" id="ARBA00012438"/>
    </source>
</evidence>
<dbReference type="PATRIC" id="fig|1238182.3.peg.152"/>
<dbReference type="PANTHER" id="PTHR46797:SF23">
    <property type="entry name" value="HTH-TYPE TRANSCRIPTIONAL REGULATOR SUTR"/>
    <property type="match status" value="1"/>
</dbReference>
<dbReference type="GO" id="GO:0003700">
    <property type="term" value="F:DNA-binding transcription factor activity"/>
    <property type="evidence" value="ECO:0007669"/>
    <property type="project" value="TreeGrafter"/>
</dbReference>
<gene>
    <name evidence="8" type="ORF">C882_1614</name>
</gene>
<comment type="caution">
    <text evidence="8">The sequence shown here is derived from an EMBL/GenBank/DDBJ whole genome shotgun (WGS) entry which is preliminary data.</text>
</comment>
<dbReference type="PROSITE" id="PS50943">
    <property type="entry name" value="HTH_CROC1"/>
    <property type="match status" value="1"/>
</dbReference>
<feature type="domain" description="HTH cro/C1-type" evidence="7">
    <location>
        <begin position="28"/>
        <end position="82"/>
    </location>
</feature>
<keyword evidence="6" id="KW-0804">Transcription</keyword>
<keyword evidence="5" id="KW-0238">DNA-binding</keyword>
<dbReference type="InterPro" id="IPR001387">
    <property type="entry name" value="Cro/C1-type_HTH"/>
</dbReference>
<dbReference type="InterPro" id="IPR003661">
    <property type="entry name" value="HisK_dim/P_dom"/>
</dbReference>
<evidence type="ECO:0000313" key="9">
    <source>
        <dbReference type="Proteomes" id="UP000009881"/>
    </source>
</evidence>
<comment type="catalytic activity">
    <reaction evidence="1">
        <text>ATP + protein L-histidine = ADP + protein N-phospho-L-histidine.</text>
        <dbReference type="EC" id="2.7.13.3"/>
    </reaction>
</comment>
<sequence>MVRLPASPPAAPPVSAADRKAPLIGHRIRSSRRARGMTQVALAEAAGISPAYLNMIEHNKRPIAGALLLRLADALGLPSSDLTGQEESRMLSQLRAAAAEPLFRDHDLDLDAMPAVMGVAPDLLHAFATLHAAYRRNEEKVDALSEHVEALSERVSQDPYLAQTSHRILTHITSIRSFAEILRDYGDLDETERQTFVQTLVGDSRQLTDIATEMFSFLTSGSGDSAGSSPAQEVDELFYEHGNHFPALEDAADASRGDIDRSGGLLLADLLRHLEERHGVTVRRVVPDATAAAPAAWDAESRELHLSRALPTATARFLTARLVGRLEAADVVDRHLDTGLLSTEEARDQARDALAGYYAAALMFPYDAVVEAAFELRYDVELLQQRFAASWEQMCQRLTTLRRPGQEGIPLHFLRTDIAGNISKRFSASGLQLPRYGGACPRWAIHEALLTPGRVTTQLVALPDGGSYLLVARTVEKTTGGYRAPRSVYSVMIGCDTAFAPSMVYGDGLALDDAAAQVPVGVSCRQCPRETCRQRAQPAATPPQWATTGG</sequence>
<dbReference type="Gene3D" id="1.10.260.40">
    <property type="entry name" value="lambda repressor-like DNA-binding domains"/>
    <property type="match status" value="1"/>
</dbReference>
<keyword evidence="9" id="KW-1185">Reference proteome</keyword>
<dbReference type="RefSeq" id="WP_009538603.1">
    <property type="nucleotide sequence ID" value="NZ_ANHY01000002.1"/>
</dbReference>
<organism evidence="8 9">
    <name type="scientific">Caenispirillum salinarum AK4</name>
    <dbReference type="NCBI Taxonomy" id="1238182"/>
    <lineage>
        <taxon>Bacteria</taxon>
        <taxon>Pseudomonadati</taxon>
        <taxon>Pseudomonadota</taxon>
        <taxon>Alphaproteobacteria</taxon>
        <taxon>Rhodospirillales</taxon>
        <taxon>Novispirillaceae</taxon>
        <taxon>Caenispirillum</taxon>
    </lineage>
</organism>
<dbReference type="GO" id="GO:0003677">
    <property type="term" value="F:DNA binding"/>
    <property type="evidence" value="ECO:0007669"/>
    <property type="project" value="UniProtKB-KW"/>
</dbReference>
<evidence type="ECO:0000313" key="8">
    <source>
        <dbReference type="EMBL" id="EKV32776.1"/>
    </source>
</evidence>
<evidence type="ECO:0000256" key="2">
    <source>
        <dbReference type="ARBA" id="ARBA00007227"/>
    </source>
</evidence>